<evidence type="ECO:0000313" key="2">
    <source>
        <dbReference type="Proteomes" id="UP001151699"/>
    </source>
</evidence>
<accession>A0A9Q0MW39</accession>
<sequence>MMYYDQNGVFNNQRKDLTSKSL</sequence>
<reference evidence="1" key="1">
    <citation type="submission" date="2022-07" db="EMBL/GenBank/DDBJ databases">
        <authorList>
            <person name="Trinca V."/>
            <person name="Uliana J.V.C."/>
            <person name="Torres T.T."/>
            <person name="Ward R.J."/>
            <person name="Monesi N."/>
        </authorList>
    </citation>
    <scope>NUCLEOTIDE SEQUENCE</scope>
    <source>
        <strain evidence="1">HSMRA1968</strain>
        <tissue evidence="1">Whole embryos</tissue>
    </source>
</reference>
<dbReference type="Proteomes" id="UP001151699">
    <property type="component" value="Chromosome X"/>
</dbReference>
<organism evidence="1 2">
    <name type="scientific">Pseudolycoriella hygida</name>
    <dbReference type="NCBI Taxonomy" id="35572"/>
    <lineage>
        <taxon>Eukaryota</taxon>
        <taxon>Metazoa</taxon>
        <taxon>Ecdysozoa</taxon>
        <taxon>Arthropoda</taxon>
        <taxon>Hexapoda</taxon>
        <taxon>Insecta</taxon>
        <taxon>Pterygota</taxon>
        <taxon>Neoptera</taxon>
        <taxon>Endopterygota</taxon>
        <taxon>Diptera</taxon>
        <taxon>Nematocera</taxon>
        <taxon>Sciaroidea</taxon>
        <taxon>Sciaridae</taxon>
        <taxon>Pseudolycoriella</taxon>
    </lineage>
</organism>
<dbReference type="AlphaFoldDB" id="A0A9Q0MW39"/>
<proteinExistence type="predicted"/>
<protein>
    <submittedName>
        <fullName evidence="1">Uncharacterized protein</fullName>
    </submittedName>
</protein>
<comment type="caution">
    <text evidence="1">The sequence shown here is derived from an EMBL/GenBank/DDBJ whole genome shotgun (WGS) entry which is preliminary data.</text>
</comment>
<dbReference type="EMBL" id="WJQU01000003">
    <property type="protein sequence ID" value="KAJ6638229.1"/>
    <property type="molecule type" value="Genomic_DNA"/>
</dbReference>
<keyword evidence="2" id="KW-1185">Reference proteome</keyword>
<name>A0A9Q0MW39_9DIPT</name>
<evidence type="ECO:0000313" key="1">
    <source>
        <dbReference type="EMBL" id="KAJ6638229.1"/>
    </source>
</evidence>
<gene>
    <name evidence="1" type="ORF">Bhyg_10962</name>
</gene>